<evidence type="ECO:0000313" key="11">
    <source>
        <dbReference type="EMBL" id="CAG5085136.1"/>
    </source>
</evidence>
<dbReference type="InterPro" id="IPR001623">
    <property type="entry name" value="DnaJ_domain"/>
</dbReference>
<dbReference type="CDD" id="cd06257">
    <property type="entry name" value="DnaJ"/>
    <property type="match status" value="1"/>
</dbReference>
<dbReference type="PANTHER" id="PTHR10605:SF56">
    <property type="entry name" value="BIFUNCTIONAL HEPARAN SULFATE N-DEACETYLASE_N-SULFOTRANSFERASE"/>
    <property type="match status" value="1"/>
</dbReference>
<dbReference type="Pfam" id="PF12062">
    <property type="entry name" value="HSNSD-CE"/>
    <property type="match status" value="1"/>
</dbReference>
<evidence type="ECO:0000256" key="6">
    <source>
        <dbReference type="ARBA" id="ARBA00022801"/>
    </source>
</evidence>
<dbReference type="Gene3D" id="1.10.287.110">
    <property type="entry name" value="DnaJ domain"/>
    <property type="match status" value="1"/>
</dbReference>
<comment type="pathway">
    <text evidence="2">Glycan metabolism; heparan sulfate biosynthesis.</text>
</comment>
<dbReference type="Proteomes" id="UP001158576">
    <property type="component" value="Chromosome PAR"/>
</dbReference>
<dbReference type="EMBL" id="OU015568">
    <property type="protein sequence ID" value="CAG5085136.1"/>
    <property type="molecule type" value="Genomic_DNA"/>
</dbReference>
<evidence type="ECO:0000256" key="1">
    <source>
        <dbReference type="ARBA" id="ARBA00004841"/>
    </source>
</evidence>
<dbReference type="InterPro" id="IPR000863">
    <property type="entry name" value="Sulfotransferase_dom"/>
</dbReference>
<evidence type="ECO:0000313" key="12">
    <source>
        <dbReference type="Proteomes" id="UP001158576"/>
    </source>
</evidence>
<reference evidence="11 12" key="1">
    <citation type="submission" date="2021-04" db="EMBL/GenBank/DDBJ databases">
        <authorList>
            <person name="Bliznina A."/>
        </authorList>
    </citation>
    <scope>NUCLEOTIDE SEQUENCE [LARGE SCALE GENOMIC DNA]</scope>
</reference>
<evidence type="ECO:0000256" key="5">
    <source>
        <dbReference type="ARBA" id="ARBA00022679"/>
    </source>
</evidence>
<feature type="domain" description="J" evidence="10">
    <location>
        <begin position="46"/>
        <end position="107"/>
    </location>
</feature>
<dbReference type="InterPro" id="IPR037359">
    <property type="entry name" value="NST/OST"/>
</dbReference>
<organism evidence="11 12">
    <name type="scientific">Oikopleura dioica</name>
    <name type="common">Tunicate</name>
    <dbReference type="NCBI Taxonomy" id="34765"/>
    <lineage>
        <taxon>Eukaryota</taxon>
        <taxon>Metazoa</taxon>
        <taxon>Chordata</taxon>
        <taxon>Tunicata</taxon>
        <taxon>Appendicularia</taxon>
        <taxon>Copelata</taxon>
        <taxon>Oikopleuridae</taxon>
        <taxon>Oikopleura</taxon>
    </lineage>
</organism>
<evidence type="ECO:0000256" key="8">
    <source>
        <dbReference type="ARBA" id="ARBA00023180"/>
    </source>
</evidence>
<dbReference type="PROSITE" id="PS50076">
    <property type="entry name" value="DNAJ_2"/>
    <property type="match status" value="1"/>
</dbReference>
<dbReference type="InterPro" id="IPR021930">
    <property type="entry name" value="Heparan_SO4_deacetylase_dom"/>
</dbReference>
<gene>
    <name evidence="11" type="ORF">OKIOD_LOCUS2376</name>
</gene>
<keyword evidence="5" id="KW-0808">Transferase</keyword>
<evidence type="ECO:0000256" key="9">
    <source>
        <dbReference type="ARBA" id="ARBA00023268"/>
    </source>
</evidence>
<sequence length="1121" mass="129702">MNRLLRIRKIARARIGPQISSRSFLNNPEVDEEGKRLKKKLKQEENLYKILDVPRFATSEEIKRQYRHLVKIHHPDRGGDEELFLKINEAYKILNDPEKRKEYNLKKRDKEEKRIFVDSKSKEELRHMKLSEIMDKTQLSYRHRSFEGFNLILGLAMPKPAAPLFAKMVPLICFADLALLYSYMSGNFDLIIDDFSTYLASSPSGAEGHTLRYSFFTLVNTAAIIGTTFWAGCHHYFVKMLQHLSYPTFMCYSISYNEEKDEMVMILADSDKWKMWAPRRLFVTVKEASKIDFEPGLDNVDQGIGVHLNQQFFNENNASSQNYPSIQPYAHLLRQCPQVFKSSEKLKRKVLLLSTNRSRCDKIRSFIETVKFEFIQVSKFDETTLFEHDLPQFASVIFCSFQDHNEISKYESFYAALQSYQLKHSIGKIIIANKTDEPLSSIPHVTTTFSEEIGETPFLLHDSSLLRITKSHKDHFLLTFHKGTFHIEVEEGVLHEKVTQKITGDKWSTGVAHICQKQSDPETIIFGMGAEFFVNQMLLLDSIYYTSKGILQKPLEKNIQIDIDDIFVGEPGTRIGVSDVDAMIAFTDKWKEQIPGFHFVVGFSGKFFNRGNDTEDAGDAYILEKRDHFRWFGHMFSHMKSIMFEDDDSLCRYMADNKKFGVKNQLPFETGYAVAPHHAGVYPVHEPLYHCWREVWGVKITSTEEYPHLYPATKRRGFLHQGLQVLPRQTCRLYTHTQYYKKFPNGPQTLESSIHGGELFSQLLLNEMNIFMTHVQNYGGDRLSLYTFGNAFEFLFKMTNLRLVQLPTQQLADKYFKNNPNEAETPTWTNPCNDKRHLEILPEGRKDKCKNLPDFVIVGPQKTGTTALMNFLKHHPTVLSSFDSPTTYEELQFFSSQNYKNGLNWYLDLFPDRPKEEKTMIFEKSATYFTSSPTIPRIKALLPTVKIVSVLLEPGARAYSWYFHQRAHNIPAAMKYSFMEVLNAKEGDDSQLLDLQNRCLAPGNYAKHLSKWISAFESNVVIVDGDKLKSDPISAMNDFQHDIGTPTFVDYSKLIAFDEQKGFFCPLEGEKTHCLGISKGRKYPDMPEDCRKAIDEFYAPLNLNLKELLTKHELPYPSWLK</sequence>
<dbReference type="InterPro" id="IPR027417">
    <property type="entry name" value="P-loop_NTPase"/>
</dbReference>
<keyword evidence="6" id="KW-0378">Hydrolase</keyword>
<dbReference type="SUPFAM" id="SSF46565">
    <property type="entry name" value="Chaperone J-domain"/>
    <property type="match status" value="1"/>
</dbReference>
<evidence type="ECO:0000256" key="2">
    <source>
        <dbReference type="ARBA" id="ARBA00005093"/>
    </source>
</evidence>
<keyword evidence="9" id="KW-0511">Multifunctional enzyme</keyword>
<evidence type="ECO:0000259" key="10">
    <source>
        <dbReference type="PROSITE" id="PS50076"/>
    </source>
</evidence>
<dbReference type="EC" id="2.8.2.8" evidence="4"/>
<dbReference type="Pfam" id="PF00685">
    <property type="entry name" value="Sulfotransfer_1"/>
    <property type="match status" value="1"/>
</dbReference>
<proteinExistence type="inferred from homology"/>
<evidence type="ECO:0000256" key="4">
    <source>
        <dbReference type="ARBA" id="ARBA00012979"/>
    </source>
</evidence>
<comment type="similarity">
    <text evidence="3">Belongs to the sulfotransferase 1 family. NDST subfamily.</text>
</comment>
<dbReference type="SUPFAM" id="SSF52540">
    <property type="entry name" value="P-loop containing nucleoside triphosphate hydrolases"/>
    <property type="match status" value="1"/>
</dbReference>
<dbReference type="SMART" id="SM00271">
    <property type="entry name" value="DnaJ"/>
    <property type="match status" value="1"/>
</dbReference>
<protein>
    <recommendedName>
        <fullName evidence="4">[heparan sulfate]-glucosamine N-sulfotransferase</fullName>
        <ecNumber evidence="4">2.8.2.8</ecNumber>
    </recommendedName>
</protein>
<comment type="pathway">
    <text evidence="1">Glycan metabolism; heparin biosynthesis.</text>
</comment>
<dbReference type="PRINTS" id="PR00625">
    <property type="entry name" value="JDOMAIN"/>
</dbReference>
<dbReference type="Gene3D" id="3.40.50.300">
    <property type="entry name" value="P-loop containing nucleotide triphosphate hydrolases"/>
    <property type="match status" value="1"/>
</dbReference>
<keyword evidence="8" id="KW-0325">Glycoprotein</keyword>
<keyword evidence="7" id="KW-1015">Disulfide bond</keyword>
<keyword evidence="12" id="KW-1185">Reference proteome</keyword>
<dbReference type="PANTHER" id="PTHR10605">
    <property type="entry name" value="HEPARAN SULFATE SULFOTRANSFERASE"/>
    <property type="match status" value="1"/>
</dbReference>
<name>A0ABN7RWN1_OIKDI</name>
<dbReference type="Pfam" id="PF00226">
    <property type="entry name" value="DnaJ"/>
    <property type="match status" value="1"/>
</dbReference>
<accession>A0ABN7RWN1</accession>
<evidence type="ECO:0000256" key="7">
    <source>
        <dbReference type="ARBA" id="ARBA00023157"/>
    </source>
</evidence>
<dbReference type="InterPro" id="IPR036869">
    <property type="entry name" value="J_dom_sf"/>
</dbReference>
<evidence type="ECO:0000256" key="3">
    <source>
        <dbReference type="ARBA" id="ARBA00010420"/>
    </source>
</evidence>